<sequence length="67" mass="7199">MTHHDKPEEHSDDHGATTASTDAEGRDQDADPGSLNPRDLRGQHTGDGAREDEGEPDADPGQLNPRD</sequence>
<proteinExistence type="predicted"/>
<organism evidence="2 3">
    <name type="scientific">Kineococcus xinjiangensis</name>
    <dbReference type="NCBI Taxonomy" id="512762"/>
    <lineage>
        <taxon>Bacteria</taxon>
        <taxon>Bacillati</taxon>
        <taxon>Actinomycetota</taxon>
        <taxon>Actinomycetes</taxon>
        <taxon>Kineosporiales</taxon>
        <taxon>Kineosporiaceae</taxon>
        <taxon>Kineococcus</taxon>
    </lineage>
</organism>
<evidence type="ECO:0000256" key="1">
    <source>
        <dbReference type="SAM" id="MobiDB-lite"/>
    </source>
</evidence>
<name>A0A2S6IW66_9ACTN</name>
<feature type="region of interest" description="Disordered" evidence="1">
    <location>
        <begin position="1"/>
        <end position="67"/>
    </location>
</feature>
<feature type="compositionally biased region" description="Basic and acidic residues" evidence="1">
    <location>
        <begin position="1"/>
        <end position="15"/>
    </location>
</feature>
<dbReference type="Proteomes" id="UP000239485">
    <property type="component" value="Unassembled WGS sequence"/>
</dbReference>
<keyword evidence="3" id="KW-1185">Reference proteome</keyword>
<dbReference type="OrthoDB" id="9994063at2"/>
<comment type="caution">
    <text evidence="2">The sequence shown here is derived from an EMBL/GenBank/DDBJ whole genome shotgun (WGS) entry which is preliminary data.</text>
</comment>
<reference evidence="2 3" key="1">
    <citation type="submission" date="2018-02" db="EMBL/GenBank/DDBJ databases">
        <title>Genomic Encyclopedia of Archaeal and Bacterial Type Strains, Phase II (KMG-II): from individual species to whole genera.</title>
        <authorList>
            <person name="Goeker M."/>
        </authorList>
    </citation>
    <scope>NUCLEOTIDE SEQUENCE [LARGE SCALE GENOMIC DNA]</scope>
    <source>
        <strain evidence="2 3">DSM 22857</strain>
    </source>
</reference>
<feature type="compositionally biased region" description="Basic and acidic residues" evidence="1">
    <location>
        <begin position="38"/>
        <end position="51"/>
    </location>
</feature>
<accession>A0A2S6IW66</accession>
<evidence type="ECO:0000313" key="3">
    <source>
        <dbReference type="Proteomes" id="UP000239485"/>
    </source>
</evidence>
<protein>
    <submittedName>
        <fullName evidence="2">Uncharacterized protein</fullName>
    </submittedName>
</protein>
<dbReference type="EMBL" id="PTJD01000001">
    <property type="protein sequence ID" value="PPK98602.1"/>
    <property type="molecule type" value="Genomic_DNA"/>
</dbReference>
<gene>
    <name evidence="2" type="ORF">CLV92_101301</name>
</gene>
<evidence type="ECO:0000313" key="2">
    <source>
        <dbReference type="EMBL" id="PPK98602.1"/>
    </source>
</evidence>
<dbReference type="AlphaFoldDB" id="A0A2S6IW66"/>
<dbReference type="RefSeq" id="WP_104430987.1">
    <property type="nucleotide sequence ID" value="NZ_PTJD01000001.1"/>
</dbReference>